<dbReference type="InterPro" id="IPR000515">
    <property type="entry name" value="MetI-like"/>
</dbReference>
<dbReference type="SUPFAM" id="SSF161098">
    <property type="entry name" value="MetI-like"/>
    <property type="match status" value="1"/>
</dbReference>
<feature type="transmembrane region" description="Helical" evidence="7">
    <location>
        <begin position="251"/>
        <end position="271"/>
    </location>
</feature>
<evidence type="ECO:0000259" key="8">
    <source>
        <dbReference type="PROSITE" id="PS50928"/>
    </source>
</evidence>
<keyword evidence="3" id="KW-1003">Cell membrane</keyword>
<keyword evidence="4 7" id="KW-0812">Transmembrane</keyword>
<keyword evidence="6 7" id="KW-0472">Membrane</keyword>
<protein>
    <submittedName>
        <fullName evidence="9">Carbohydrate ABC transporter permease</fullName>
    </submittedName>
</protein>
<name>A0A9X3XIY9_9CLOT</name>
<dbReference type="InterPro" id="IPR035906">
    <property type="entry name" value="MetI-like_sf"/>
</dbReference>
<dbReference type="EMBL" id="JAMRYU010000007">
    <property type="protein sequence ID" value="MDC4240093.1"/>
    <property type="molecule type" value="Genomic_DNA"/>
</dbReference>
<evidence type="ECO:0000256" key="2">
    <source>
        <dbReference type="ARBA" id="ARBA00022448"/>
    </source>
</evidence>
<evidence type="ECO:0000256" key="4">
    <source>
        <dbReference type="ARBA" id="ARBA00022692"/>
    </source>
</evidence>
<dbReference type="Pfam" id="PF00528">
    <property type="entry name" value="BPD_transp_1"/>
    <property type="match status" value="1"/>
</dbReference>
<dbReference type="GO" id="GO:0055085">
    <property type="term" value="P:transmembrane transport"/>
    <property type="evidence" value="ECO:0007669"/>
    <property type="project" value="InterPro"/>
</dbReference>
<feature type="transmembrane region" description="Helical" evidence="7">
    <location>
        <begin position="79"/>
        <end position="100"/>
    </location>
</feature>
<evidence type="ECO:0000256" key="1">
    <source>
        <dbReference type="ARBA" id="ARBA00004651"/>
    </source>
</evidence>
<accession>A0A9X3XIY9</accession>
<dbReference type="AlphaFoldDB" id="A0A9X3XIY9"/>
<keyword evidence="2 7" id="KW-0813">Transport</keyword>
<comment type="similarity">
    <text evidence="7">Belongs to the binding-protein-dependent transport system permease family.</text>
</comment>
<dbReference type="PANTHER" id="PTHR43744">
    <property type="entry name" value="ABC TRANSPORTER PERMEASE PROTEIN MG189-RELATED-RELATED"/>
    <property type="match status" value="1"/>
</dbReference>
<comment type="caution">
    <text evidence="9">The sequence shown here is derived from an EMBL/GenBank/DDBJ whole genome shotgun (WGS) entry which is preliminary data.</text>
</comment>
<evidence type="ECO:0000256" key="6">
    <source>
        <dbReference type="ARBA" id="ARBA00023136"/>
    </source>
</evidence>
<feature type="transmembrane region" description="Helical" evidence="7">
    <location>
        <begin position="206"/>
        <end position="226"/>
    </location>
</feature>
<dbReference type="GO" id="GO:0005886">
    <property type="term" value="C:plasma membrane"/>
    <property type="evidence" value="ECO:0007669"/>
    <property type="project" value="UniProtKB-SubCell"/>
</dbReference>
<comment type="subcellular location">
    <subcellularLocation>
        <location evidence="1 7">Cell membrane</location>
        <topology evidence="1 7">Multi-pass membrane protein</topology>
    </subcellularLocation>
</comment>
<dbReference type="RefSeq" id="WP_272470259.1">
    <property type="nucleotide sequence ID" value="NZ_JAMRYU010000007.1"/>
</dbReference>
<sequence length="286" mass="31802">MSRKNSKGVSKLVSFIKYTFLIILSFVSIFPFIWMIIATTNKSVDVTRGTLIPGSYFFDNLKNLLASDLKYTVAFKNSLIIAVITTALAMLVSSLAGYAFEIYKTKTRDKIFNFILLSMMVPFAALIVPLFRLFSKMNNIPGLKGISLNTHGAVIIISVATAFLIFFFRQNTKTFPKDLMEAARIDGLGELAIFFRIYMPTMKSTYAAATIVTFMASWNSYLWPLIVLQSPDKRTLPLVISALGSSYTPDYGMIMTAVVIATLPTALIFFLMQKHFVAGMTGSIKG</sequence>
<keyword evidence="10" id="KW-1185">Reference proteome</keyword>
<dbReference type="CDD" id="cd06261">
    <property type="entry name" value="TM_PBP2"/>
    <property type="match status" value="1"/>
</dbReference>
<dbReference type="Proteomes" id="UP001141183">
    <property type="component" value="Unassembled WGS sequence"/>
</dbReference>
<dbReference type="PANTHER" id="PTHR43744:SF2">
    <property type="entry name" value="ARABINOOLIGOSACCHARIDES TRANSPORT SYSTEM PERMEASE PROTEIN ARAQ"/>
    <property type="match status" value="1"/>
</dbReference>
<feature type="transmembrane region" description="Helical" evidence="7">
    <location>
        <begin position="112"/>
        <end position="134"/>
    </location>
</feature>
<dbReference type="PROSITE" id="PS50928">
    <property type="entry name" value="ABC_TM1"/>
    <property type="match status" value="1"/>
</dbReference>
<keyword evidence="5 7" id="KW-1133">Transmembrane helix</keyword>
<dbReference type="Gene3D" id="1.10.3720.10">
    <property type="entry name" value="MetI-like"/>
    <property type="match status" value="1"/>
</dbReference>
<feature type="transmembrane region" description="Helical" evidence="7">
    <location>
        <begin position="12"/>
        <end position="37"/>
    </location>
</feature>
<reference evidence="9" key="1">
    <citation type="submission" date="2022-05" db="EMBL/GenBank/DDBJ databases">
        <title>Draft genome sequence of Clostridium tertium strain CP3 isolated from Peru.</title>
        <authorList>
            <person name="Hurtado R."/>
            <person name="Lima L."/>
            <person name="Sousa T."/>
            <person name="Jaiswal A.K."/>
            <person name="Tiwari S."/>
            <person name="Maturrano L."/>
            <person name="Brenig B."/>
            <person name="Azevedo V."/>
        </authorList>
    </citation>
    <scope>NUCLEOTIDE SEQUENCE</scope>
    <source>
        <strain evidence="9">CP3</strain>
    </source>
</reference>
<organism evidence="9 10">
    <name type="scientific">Clostridium tertium</name>
    <dbReference type="NCBI Taxonomy" id="1559"/>
    <lineage>
        <taxon>Bacteria</taxon>
        <taxon>Bacillati</taxon>
        <taxon>Bacillota</taxon>
        <taxon>Clostridia</taxon>
        <taxon>Eubacteriales</taxon>
        <taxon>Clostridiaceae</taxon>
        <taxon>Clostridium</taxon>
    </lineage>
</organism>
<evidence type="ECO:0000313" key="10">
    <source>
        <dbReference type="Proteomes" id="UP001141183"/>
    </source>
</evidence>
<proteinExistence type="inferred from homology"/>
<evidence type="ECO:0000256" key="3">
    <source>
        <dbReference type="ARBA" id="ARBA00022475"/>
    </source>
</evidence>
<feature type="transmembrane region" description="Helical" evidence="7">
    <location>
        <begin position="146"/>
        <end position="168"/>
    </location>
</feature>
<evidence type="ECO:0000256" key="5">
    <source>
        <dbReference type="ARBA" id="ARBA00022989"/>
    </source>
</evidence>
<feature type="domain" description="ABC transmembrane type-1" evidence="8">
    <location>
        <begin position="75"/>
        <end position="272"/>
    </location>
</feature>
<evidence type="ECO:0000313" key="9">
    <source>
        <dbReference type="EMBL" id="MDC4240093.1"/>
    </source>
</evidence>
<evidence type="ECO:0000256" key="7">
    <source>
        <dbReference type="RuleBase" id="RU363032"/>
    </source>
</evidence>
<gene>
    <name evidence="9" type="ORF">NE398_07940</name>
</gene>